<dbReference type="CAZy" id="PL15">
    <property type="family name" value="Polysaccharide Lyase Family 15"/>
</dbReference>
<comment type="caution">
    <text evidence="5">The sequence shown here is derived from an EMBL/GenBank/DDBJ whole genome shotgun (WGS) entry which is preliminary data.</text>
</comment>
<dbReference type="Gene3D" id="2.70.98.70">
    <property type="match status" value="1"/>
</dbReference>
<evidence type="ECO:0000256" key="1">
    <source>
        <dbReference type="ARBA" id="ARBA00004196"/>
    </source>
</evidence>
<dbReference type="InterPro" id="IPR032518">
    <property type="entry name" value="HepII_N"/>
</dbReference>
<evidence type="ECO:0000259" key="3">
    <source>
        <dbReference type="Pfam" id="PF07940"/>
    </source>
</evidence>
<proteinExistence type="predicted"/>
<dbReference type="InterPro" id="IPR008929">
    <property type="entry name" value="Chondroitin_lyas"/>
</dbReference>
<dbReference type="AlphaFoldDB" id="B0NUJ3"/>
<dbReference type="eggNOG" id="ENOG502ZAXA">
    <property type="taxonomic scope" value="Bacteria"/>
</dbReference>
<sequence>MLYMNKIVSTIIFFSLAATAQAQTAGEATIRLTDTTLMHEMRATPSPLDGAEISDRAVSFQWPLPAGLNILRSGLDGAEENTPKKETDKSKLRYFLRYSQTPAFKPKATVQADTRWPFFNPKQDLAPGTWYWQYGYVTDGKTEWSDTLQFTVKNNPRKFCPPALDAVLKNLPAHHPRVWLDRDEWDGFIKRSEGKTERKTYLKRADKVLATPMKSVNDINSDLAKGLTNEVQKNAMLTRESRRIIDSEEANTDVLIRAYLLTKDRRYADEAVKRVKEMATWGDNKNVVGDFNEATLLSLCSMAYDALYDVLDNATRRFLLNEIKEFGNSMYMHDINRLENHIADNHVWQMTFRILTMAAFTVYGELPEADAWTDYCYNLWLARFPGLNKDGAWHNGDSYFHVNIRTLVEVPYFYTRLTGFNYFSDPWYQGNALYVIYQQPPFSKSGGNGSSHQKILTPSGTRVGYADALARMTGNTFAADYVRHISARQPDILEQGSTSKAGGLAWFRLQCDKPLPDGPGLKDLPMGHVFPQSGLASFSTNLDDTRKSAMLSFRSSPYGSTSHAIANQNAFNTFWNGQSLFYSSGHHTSFTDIHGVYCHRATRAHNTILVNGMGQRIGTEGYGWIPRYYVSDNISYVAGDASNAYGKVISPLWLLRGKQSNLEFSPENGWDDTSLKIFRRHIVTLGKSGYSFIYDELEAEEPVTWSYQLHTVTNPMNVNKTREYVHIRATSKDGASDAYLFSSGTLETDTTSRFFVPAVNWLRADEKGHFAPYPNHWHFTATSDKQKVYRFATIVYTHAKENDAENAQAAPRKLKDGSIQIGDWNIKANISTAGKPSFEVRNTRKDCDASISYKDYGATVIHDNGKKTELKDEVPELEI</sequence>
<reference evidence="5 6" key="1">
    <citation type="submission" date="2007-11" db="EMBL/GenBank/DDBJ databases">
        <title>Draft genome sequence of Bacteroides stercoris(ATCC 43183).</title>
        <authorList>
            <person name="Sudarsanam P."/>
            <person name="Ley R."/>
            <person name="Guruge J."/>
            <person name="Turnbaugh P.J."/>
            <person name="Mahowald M."/>
            <person name="Liep D."/>
            <person name="Gordon J."/>
        </authorList>
    </citation>
    <scope>NUCLEOTIDE SEQUENCE [LARGE SCALE GENOMIC DNA]</scope>
    <source>
        <strain evidence="5 6">ATCC 43183</strain>
    </source>
</reference>
<dbReference type="GO" id="GO:0016829">
    <property type="term" value="F:lyase activity"/>
    <property type="evidence" value="ECO:0007669"/>
    <property type="project" value="InterPro"/>
</dbReference>
<dbReference type="Pfam" id="PF07940">
    <property type="entry name" value="Hepar_II_III_C"/>
    <property type="match status" value="1"/>
</dbReference>
<dbReference type="Gene3D" id="2.60.40.10">
    <property type="entry name" value="Immunoglobulins"/>
    <property type="match status" value="1"/>
</dbReference>
<evidence type="ECO:0000256" key="2">
    <source>
        <dbReference type="SAM" id="SignalP"/>
    </source>
</evidence>
<organism evidence="5 6">
    <name type="scientific">Bacteroides stercoris ATCC 43183</name>
    <dbReference type="NCBI Taxonomy" id="449673"/>
    <lineage>
        <taxon>Bacteria</taxon>
        <taxon>Pseudomonadati</taxon>
        <taxon>Bacteroidota</taxon>
        <taxon>Bacteroidia</taxon>
        <taxon>Bacteroidales</taxon>
        <taxon>Bacteroidaceae</taxon>
        <taxon>Bacteroides</taxon>
    </lineage>
</organism>
<evidence type="ECO:0000259" key="4">
    <source>
        <dbReference type="Pfam" id="PF16332"/>
    </source>
</evidence>
<dbReference type="InterPro" id="IPR012480">
    <property type="entry name" value="Hepar_II_III_C"/>
</dbReference>
<feature type="signal peptide" evidence="2">
    <location>
        <begin position="1"/>
        <end position="20"/>
    </location>
</feature>
<dbReference type="Proteomes" id="UP000004713">
    <property type="component" value="Unassembled WGS sequence"/>
</dbReference>
<dbReference type="InterPro" id="IPR013783">
    <property type="entry name" value="Ig-like_fold"/>
</dbReference>
<gene>
    <name evidence="5" type="ORF">BACSTE_03179</name>
</gene>
<comment type="subcellular location">
    <subcellularLocation>
        <location evidence="1">Cell envelope</location>
    </subcellularLocation>
</comment>
<evidence type="ECO:0000313" key="6">
    <source>
        <dbReference type="Proteomes" id="UP000004713"/>
    </source>
</evidence>
<feature type="domain" description="Heparinase II N-terminal" evidence="4">
    <location>
        <begin position="36"/>
        <end position="513"/>
    </location>
</feature>
<feature type="domain" description="Heparinase II/III-like C-terminal" evidence="3">
    <location>
        <begin position="525"/>
        <end position="753"/>
    </location>
</feature>
<name>B0NUJ3_BACSE</name>
<evidence type="ECO:0000313" key="5">
    <source>
        <dbReference type="EMBL" id="EDS14036.1"/>
    </source>
</evidence>
<dbReference type="GO" id="GO:0030313">
    <property type="term" value="C:cell envelope"/>
    <property type="evidence" value="ECO:0007669"/>
    <property type="project" value="UniProtKB-SubCell"/>
</dbReference>
<keyword evidence="2" id="KW-0732">Signal</keyword>
<dbReference type="Pfam" id="PF16332">
    <property type="entry name" value="DUF4962"/>
    <property type="match status" value="1"/>
</dbReference>
<feature type="chain" id="PRO_5002751381" evidence="2">
    <location>
        <begin position="21"/>
        <end position="879"/>
    </location>
</feature>
<dbReference type="Gene3D" id="1.50.10.100">
    <property type="entry name" value="Chondroitin AC/alginate lyase"/>
    <property type="match status" value="1"/>
</dbReference>
<dbReference type="EMBL" id="ABFZ02000022">
    <property type="protein sequence ID" value="EDS14036.1"/>
    <property type="molecule type" value="Genomic_DNA"/>
</dbReference>
<dbReference type="SUPFAM" id="SSF48230">
    <property type="entry name" value="Chondroitin AC/alginate lyase"/>
    <property type="match status" value="1"/>
</dbReference>
<protein>
    <submittedName>
        <fullName evidence="5">Uncharacterized protein</fullName>
    </submittedName>
</protein>
<dbReference type="HOGENOM" id="CLU_016255_0_0_10"/>
<reference evidence="5 6" key="2">
    <citation type="submission" date="2007-11" db="EMBL/GenBank/DDBJ databases">
        <authorList>
            <person name="Fulton L."/>
            <person name="Clifton S."/>
            <person name="Fulton B."/>
            <person name="Xu J."/>
            <person name="Minx P."/>
            <person name="Pepin K.H."/>
            <person name="Johnson M."/>
            <person name="Thiruvilangam P."/>
            <person name="Bhonagiri V."/>
            <person name="Nash W.E."/>
            <person name="Mardis E.R."/>
            <person name="Wilson R.K."/>
        </authorList>
    </citation>
    <scope>NUCLEOTIDE SEQUENCE [LARGE SCALE GENOMIC DNA]</scope>
    <source>
        <strain evidence="5 6">ATCC 43183</strain>
    </source>
</reference>
<accession>B0NUJ3</accession>